<evidence type="ECO:0000313" key="4">
    <source>
        <dbReference type="RefSeq" id="XP_031568910.1"/>
    </source>
</evidence>
<dbReference type="GO" id="GO:0033204">
    <property type="term" value="F:ribonuclease P RNA binding"/>
    <property type="evidence" value="ECO:0007669"/>
    <property type="project" value="TreeGrafter"/>
</dbReference>
<organism evidence="3 4">
    <name type="scientific">Actinia tenebrosa</name>
    <name type="common">Australian red waratah sea anemone</name>
    <dbReference type="NCBI Taxonomy" id="6105"/>
    <lineage>
        <taxon>Eukaryota</taxon>
        <taxon>Metazoa</taxon>
        <taxon>Cnidaria</taxon>
        <taxon>Anthozoa</taxon>
        <taxon>Hexacorallia</taxon>
        <taxon>Actiniaria</taxon>
        <taxon>Actiniidae</taxon>
        <taxon>Actinia</taxon>
    </lineage>
</organism>
<dbReference type="GeneID" id="116303495"/>
<evidence type="ECO:0000256" key="1">
    <source>
        <dbReference type="SAM" id="MobiDB-lite"/>
    </source>
</evidence>
<feature type="region of interest" description="Disordered" evidence="1">
    <location>
        <begin position="202"/>
        <end position="351"/>
    </location>
</feature>
<feature type="compositionally biased region" description="Basic residues" evidence="1">
    <location>
        <begin position="340"/>
        <end position="351"/>
    </location>
</feature>
<dbReference type="InterPro" id="IPR042848">
    <property type="entry name" value="Rpp38"/>
</dbReference>
<protein>
    <submittedName>
        <fullName evidence="4">Ribonuclease P protein subunit p38-like</fullName>
    </submittedName>
</protein>
<dbReference type="OrthoDB" id="5983893at2759"/>
<feature type="domain" description="Ribosomal protein eL8/eL30/eS12/Gadd45" evidence="2">
    <location>
        <begin position="85"/>
        <end position="150"/>
    </location>
</feature>
<feature type="compositionally biased region" description="Basic and acidic residues" evidence="1">
    <location>
        <begin position="242"/>
        <end position="277"/>
    </location>
</feature>
<dbReference type="KEGG" id="aten:116303495"/>
<dbReference type="Gene3D" id="3.30.1330.30">
    <property type="match status" value="1"/>
</dbReference>
<proteinExistence type="predicted"/>
<dbReference type="GO" id="GO:0005655">
    <property type="term" value="C:nucleolar ribonuclease P complex"/>
    <property type="evidence" value="ECO:0007669"/>
    <property type="project" value="InterPro"/>
</dbReference>
<feature type="compositionally biased region" description="Basic and acidic residues" evidence="1">
    <location>
        <begin position="304"/>
        <end position="316"/>
    </location>
</feature>
<accession>A0A6P8IR70</accession>
<keyword evidence="3" id="KW-1185">Reference proteome</keyword>
<dbReference type="GO" id="GO:0001650">
    <property type="term" value="C:fibrillar center"/>
    <property type="evidence" value="ECO:0007669"/>
    <property type="project" value="TreeGrafter"/>
</dbReference>
<evidence type="ECO:0000313" key="3">
    <source>
        <dbReference type="Proteomes" id="UP000515163"/>
    </source>
</evidence>
<dbReference type="Pfam" id="PF01248">
    <property type="entry name" value="Ribosomal_L7Ae"/>
    <property type="match status" value="1"/>
</dbReference>
<evidence type="ECO:0000259" key="2">
    <source>
        <dbReference type="Pfam" id="PF01248"/>
    </source>
</evidence>
<feature type="compositionally biased region" description="Polar residues" evidence="1">
    <location>
        <begin position="278"/>
        <end position="301"/>
    </location>
</feature>
<name>A0A6P8IR70_ACTTE</name>
<dbReference type="PANTHER" id="PTHR46948">
    <property type="entry name" value="RIBONUCLEASE P PROTEIN SUBUNIT P38"/>
    <property type="match status" value="1"/>
</dbReference>
<dbReference type="AlphaFoldDB" id="A0A6P8IR70"/>
<gene>
    <name evidence="4" type="primary">LOC116303495</name>
</gene>
<dbReference type="InParanoid" id="A0A6P8IR70"/>
<feature type="compositionally biased region" description="Low complexity" evidence="1">
    <location>
        <begin position="210"/>
        <end position="221"/>
    </location>
</feature>
<dbReference type="FunCoup" id="A0A6P8IR70">
    <property type="interactions" value="980"/>
</dbReference>
<dbReference type="Proteomes" id="UP000515163">
    <property type="component" value="Unplaced"/>
</dbReference>
<dbReference type="RefSeq" id="XP_031568910.1">
    <property type="nucleotide sequence ID" value="XM_031713050.1"/>
</dbReference>
<sequence length="351" mass="39754">MAANKVEKGSLRKKASVKNSLGNPYVLSWPTIEKQVYYSIINEIRRTFPAVLSRRSVSKARRKQLETTDKDALTEEDKILIQQMKEKQELRKCLAVGINEVTRGYEKDELKLVLACRSIKPSSVTDHFMLLGATRQVPTLGLHDLGQVLGPLLQYNKTAALGFKKQDKETAFDSLVEFIIPMVPEINVPWLKPFEETKQETFSNEGCTIQGQANKAGQQAGVKRRHSDESGNSEDSVINKKQKADKDVKLNVVEEEKPKETLRQLDEEIQDNKKKESQNITVENSKLNNKTKSKEGNSGQIFAQKERKNVEHKSELGKISISFEPIVIKQILPNPDKNRTGKRKKTKSKAK</sequence>
<dbReference type="GO" id="GO:0000172">
    <property type="term" value="C:ribonuclease MRP complex"/>
    <property type="evidence" value="ECO:0007669"/>
    <property type="project" value="InterPro"/>
</dbReference>
<dbReference type="InterPro" id="IPR004038">
    <property type="entry name" value="Ribosomal_eL8/eL30/eS12/Gad45"/>
</dbReference>
<dbReference type="PANTHER" id="PTHR46948:SF1">
    <property type="entry name" value="RIBONUCLEASE P PROTEIN SUBUNIT P38"/>
    <property type="match status" value="1"/>
</dbReference>
<dbReference type="SUPFAM" id="SSF55315">
    <property type="entry name" value="L30e-like"/>
    <property type="match status" value="1"/>
</dbReference>
<reference evidence="4" key="1">
    <citation type="submission" date="2025-08" db="UniProtKB">
        <authorList>
            <consortium name="RefSeq"/>
        </authorList>
    </citation>
    <scope>IDENTIFICATION</scope>
    <source>
        <tissue evidence="4">Tentacle</tissue>
    </source>
</reference>
<dbReference type="InterPro" id="IPR029064">
    <property type="entry name" value="Ribosomal_eL30-like_sf"/>
</dbReference>
<dbReference type="GO" id="GO:0001682">
    <property type="term" value="P:tRNA 5'-leader removal"/>
    <property type="evidence" value="ECO:0007669"/>
    <property type="project" value="InterPro"/>
</dbReference>
<dbReference type="GO" id="GO:0004526">
    <property type="term" value="F:ribonuclease P activity"/>
    <property type="evidence" value="ECO:0007669"/>
    <property type="project" value="TreeGrafter"/>
</dbReference>